<gene>
    <name evidence="2" type="ORF">ACFSX3_32215</name>
</gene>
<dbReference type="InterPro" id="IPR023213">
    <property type="entry name" value="CAT-like_dom_sf"/>
</dbReference>
<dbReference type="PANTHER" id="PTHR45527">
    <property type="entry name" value="NONRIBOSOMAL PEPTIDE SYNTHETASE"/>
    <property type="match status" value="1"/>
</dbReference>
<dbReference type="EMBL" id="JBHUKY010000108">
    <property type="protein sequence ID" value="MFD2414515.1"/>
    <property type="molecule type" value="Genomic_DNA"/>
</dbReference>
<comment type="caution">
    <text evidence="2">The sequence shown here is derived from an EMBL/GenBank/DDBJ whole genome shotgun (WGS) entry which is preliminary data.</text>
</comment>
<organism evidence="2 3">
    <name type="scientific">Paenibacillus rhizoplanae</name>
    <dbReference type="NCBI Taxonomy" id="1917181"/>
    <lineage>
        <taxon>Bacteria</taxon>
        <taxon>Bacillati</taxon>
        <taxon>Bacillota</taxon>
        <taxon>Bacilli</taxon>
        <taxon>Bacillales</taxon>
        <taxon>Paenibacillaceae</taxon>
        <taxon>Paenibacillus</taxon>
    </lineage>
</organism>
<dbReference type="Proteomes" id="UP001597448">
    <property type="component" value="Unassembled WGS sequence"/>
</dbReference>
<dbReference type="Gene3D" id="3.30.559.10">
    <property type="entry name" value="Chloramphenicol acetyltransferase-like domain"/>
    <property type="match status" value="1"/>
</dbReference>
<evidence type="ECO:0000313" key="3">
    <source>
        <dbReference type="Proteomes" id="UP001597448"/>
    </source>
</evidence>
<keyword evidence="3" id="KW-1185">Reference proteome</keyword>
<proteinExistence type="predicted"/>
<dbReference type="SUPFAM" id="SSF56801">
    <property type="entry name" value="Acetyl-CoA synthetase-like"/>
    <property type="match status" value="1"/>
</dbReference>
<accession>A0ABW5FIS6</accession>
<dbReference type="CDD" id="cd19531">
    <property type="entry name" value="LCL_NRPS-like"/>
    <property type="match status" value="1"/>
</dbReference>
<dbReference type="InterPro" id="IPR001242">
    <property type="entry name" value="Condensation_dom"/>
</dbReference>
<dbReference type="PANTHER" id="PTHR45527:SF14">
    <property type="entry name" value="PLIPASTATIN SYNTHASE SUBUNIT B"/>
    <property type="match status" value="1"/>
</dbReference>
<dbReference type="Pfam" id="PF00668">
    <property type="entry name" value="Condensation"/>
    <property type="match status" value="1"/>
</dbReference>
<evidence type="ECO:0000313" key="2">
    <source>
        <dbReference type="EMBL" id="MFD2414515.1"/>
    </source>
</evidence>
<reference evidence="3" key="1">
    <citation type="journal article" date="2019" name="Int. J. Syst. Evol. Microbiol.">
        <title>The Global Catalogue of Microorganisms (GCM) 10K type strain sequencing project: providing services to taxonomists for standard genome sequencing and annotation.</title>
        <authorList>
            <consortium name="The Broad Institute Genomics Platform"/>
            <consortium name="The Broad Institute Genome Sequencing Center for Infectious Disease"/>
            <person name="Wu L."/>
            <person name="Ma J."/>
        </authorList>
    </citation>
    <scope>NUCLEOTIDE SEQUENCE [LARGE SCALE GENOMIC DNA]</scope>
    <source>
        <strain evidence="3">CCM 8725</strain>
    </source>
</reference>
<evidence type="ECO:0000259" key="1">
    <source>
        <dbReference type="Pfam" id="PF00668"/>
    </source>
</evidence>
<name>A0ABW5FIS6_9BACL</name>
<protein>
    <submittedName>
        <fullName evidence="2">Condensation domain-containing protein</fullName>
    </submittedName>
</protein>
<sequence>LGEVFASPTVEALAGYLEAAATMERYEAIGQAELREWYPASPAQQRLYVMNQLDLKGIGYNVPWALEIAGELDVERVRESLNELAARHESFRTSFAMQEDQLMQRITDRVNMPLEVTDSTEEEAKTQVKAFVRPFDLGEAPLLRAGLICLEERRHVLLLDMHHIVSDGVSMDVFVDEFARLYAGEHLAPLTIHYKDYAVWLREKMQGESYQAQEHYWLQAFKEEAPVLQLPTDYVRPVVRRFEGDRAGQMWSEYETDRLKQLCAKQGVTLYMALLAAYGVLLSRYAGQEDIVVGSPVAGRRHPDAERMIGMFVGTLAMRSRPAGSKRFDAYLAEVKAAVLGAMENQDYPFEELVEKVEVRRDTSRNPLFDTMLVLQNMQMSEWKPEGLTIRPYPQEYRVAKFDLTVGVIEQAGRLYFDWEYSTALFKKETVERMAGHLVAIVEQIVETPDMQLDEIELVVEEEKRQLLIAFNDTKTEYPKDQTIHALFEQQVKQTPKAMAVVFESER</sequence>
<feature type="non-terminal residue" evidence="2">
    <location>
        <position position="507"/>
    </location>
</feature>
<feature type="non-terminal residue" evidence="2">
    <location>
        <position position="1"/>
    </location>
</feature>
<feature type="domain" description="Condensation" evidence="1">
    <location>
        <begin position="36"/>
        <end position="468"/>
    </location>
</feature>
<dbReference type="Gene3D" id="3.30.559.30">
    <property type="entry name" value="Nonribosomal peptide synthetase, condensation domain"/>
    <property type="match status" value="1"/>
</dbReference>
<dbReference type="RefSeq" id="WP_379313772.1">
    <property type="nucleotide sequence ID" value="NZ_JBHUKY010000108.1"/>
</dbReference>
<dbReference type="SUPFAM" id="SSF52777">
    <property type="entry name" value="CoA-dependent acyltransferases"/>
    <property type="match status" value="2"/>
</dbReference>